<protein>
    <submittedName>
        <fullName evidence="1">Uncharacterized protein</fullName>
    </submittedName>
</protein>
<name>A0A8K0TGV3_9PEZI</name>
<keyword evidence="2" id="KW-1185">Reference proteome</keyword>
<gene>
    <name evidence="1" type="ORF">B0T11DRAFT_282549</name>
</gene>
<dbReference type="Proteomes" id="UP000813385">
    <property type="component" value="Unassembled WGS sequence"/>
</dbReference>
<sequence length="372" mass="42321">MSRLLQLPRELRDEIIALVAFTSARAPESPEDLRHDKTKFRTLGVRGTQGGNPQHDFSSVACTTSTPWSPTNTTLALLLTNRQLHAETRKLLATSPDSRTYEVDIMDADFGGPRAWVTWLCVPRRLTDVDTLVVNIRLFDKYPTDQPPPPDSYTQKRFLNADMSLSYRLLLASILQNGPGAFNVTRLDYEAAFFIRRLVFRFQEPSKSPSPKAYSKNTLRPSDPAVIGPSADGLHKWLTDFLRGDQDFQDGRIMHQGVGEMEVRVGNELRHSIINVTDSFCRLPNADSLWPLNLFEHRWEFERWVHGTIEKRKKWGLWDESVQKKLIGDGEPECGLLIPGLWWTFVGDDWRTTGQLPGARQVFPFGAQGDND</sequence>
<organism evidence="1 2">
    <name type="scientific">Plectosphaerella cucumerina</name>
    <dbReference type="NCBI Taxonomy" id="40658"/>
    <lineage>
        <taxon>Eukaryota</taxon>
        <taxon>Fungi</taxon>
        <taxon>Dikarya</taxon>
        <taxon>Ascomycota</taxon>
        <taxon>Pezizomycotina</taxon>
        <taxon>Sordariomycetes</taxon>
        <taxon>Hypocreomycetidae</taxon>
        <taxon>Glomerellales</taxon>
        <taxon>Plectosphaerellaceae</taxon>
        <taxon>Plectosphaerella</taxon>
    </lineage>
</organism>
<dbReference type="AlphaFoldDB" id="A0A8K0TGV3"/>
<evidence type="ECO:0000313" key="2">
    <source>
        <dbReference type="Proteomes" id="UP000813385"/>
    </source>
</evidence>
<evidence type="ECO:0000313" key="1">
    <source>
        <dbReference type="EMBL" id="KAH7363395.1"/>
    </source>
</evidence>
<proteinExistence type="predicted"/>
<comment type="caution">
    <text evidence="1">The sequence shown here is derived from an EMBL/GenBank/DDBJ whole genome shotgun (WGS) entry which is preliminary data.</text>
</comment>
<reference evidence="1" key="1">
    <citation type="journal article" date="2021" name="Nat. Commun.">
        <title>Genetic determinants of endophytism in the Arabidopsis root mycobiome.</title>
        <authorList>
            <person name="Mesny F."/>
            <person name="Miyauchi S."/>
            <person name="Thiergart T."/>
            <person name="Pickel B."/>
            <person name="Atanasova L."/>
            <person name="Karlsson M."/>
            <person name="Huettel B."/>
            <person name="Barry K.W."/>
            <person name="Haridas S."/>
            <person name="Chen C."/>
            <person name="Bauer D."/>
            <person name="Andreopoulos W."/>
            <person name="Pangilinan J."/>
            <person name="LaButti K."/>
            <person name="Riley R."/>
            <person name="Lipzen A."/>
            <person name="Clum A."/>
            <person name="Drula E."/>
            <person name="Henrissat B."/>
            <person name="Kohler A."/>
            <person name="Grigoriev I.V."/>
            <person name="Martin F.M."/>
            <person name="Hacquard S."/>
        </authorList>
    </citation>
    <scope>NUCLEOTIDE SEQUENCE</scope>
    <source>
        <strain evidence="1">MPI-CAGE-AT-0016</strain>
    </source>
</reference>
<accession>A0A8K0TGV3</accession>
<dbReference type="OrthoDB" id="2823490at2759"/>
<dbReference type="EMBL" id="JAGPXD010000003">
    <property type="protein sequence ID" value="KAH7363395.1"/>
    <property type="molecule type" value="Genomic_DNA"/>
</dbReference>